<dbReference type="OrthoDB" id="5405911at2"/>
<keyword evidence="4" id="KW-1185">Reference proteome</keyword>
<dbReference type="Proteomes" id="UP000281738">
    <property type="component" value="Unassembled WGS sequence"/>
</dbReference>
<dbReference type="Gene3D" id="3.40.630.30">
    <property type="match status" value="1"/>
</dbReference>
<dbReference type="AlphaFoldDB" id="A0A3N2CZV9"/>
<sequence>MATAVTRNEDRSRWEVRVDDQLVGFAAYQRTPDEIVFTHTEIDDGHEGEGLGGHLVRAALDDVRAEGLKALPICPFVQAFLDRHEDYQDLDSRR</sequence>
<evidence type="ECO:0000313" key="4">
    <source>
        <dbReference type="Proteomes" id="UP000281738"/>
    </source>
</evidence>
<dbReference type="InterPro" id="IPR031165">
    <property type="entry name" value="GNAT_YJDJ"/>
</dbReference>
<dbReference type="GO" id="GO:0016747">
    <property type="term" value="F:acyltransferase activity, transferring groups other than amino-acyl groups"/>
    <property type="evidence" value="ECO:0007669"/>
    <property type="project" value="InterPro"/>
</dbReference>
<dbReference type="PANTHER" id="PTHR31435:SF10">
    <property type="entry name" value="BSR4717 PROTEIN"/>
    <property type="match status" value="1"/>
</dbReference>
<name>A0A3N2CZV9_9ACTN</name>
<evidence type="ECO:0000313" key="3">
    <source>
        <dbReference type="EMBL" id="ROR92938.1"/>
    </source>
</evidence>
<accession>A0A3N2CZV9</accession>
<dbReference type="SUPFAM" id="SSF55729">
    <property type="entry name" value="Acyl-CoA N-acyltransferases (Nat)"/>
    <property type="match status" value="1"/>
</dbReference>
<dbReference type="PROSITE" id="PS51186">
    <property type="entry name" value="GNAT"/>
    <property type="match status" value="1"/>
</dbReference>
<evidence type="ECO:0000259" key="2">
    <source>
        <dbReference type="PROSITE" id="PS51729"/>
    </source>
</evidence>
<comment type="caution">
    <text evidence="3">The sequence shown here is derived from an EMBL/GenBank/DDBJ whole genome shotgun (WGS) entry which is preliminary data.</text>
</comment>
<reference evidence="3 4" key="1">
    <citation type="submission" date="2018-11" db="EMBL/GenBank/DDBJ databases">
        <title>Sequencing the genomes of 1000 actinobacteria strains.</title>
        <authorList>
            <person name="Klenk H.-P."/>
        </authorList>
    </citation>
    <scope>NUCLEOTIDE SEQUENCE [LARGE SCALE GENOMIC DNA]</scope>
    <source>
        <strain evidence="3 4">DSM 12652</strain>
    </source>
</reference>
<dbReference type="InterPro" id="IPR000182">
    <property type="entry name" value="GNAT_dom"/>
</dbReference>
<feature type="domain" description="N-acetyltransferase" evidence="2">
    <location>
        <begin position="6"/>
        <end position="92"/>
    </location>
</feature>
<dbReference type="PANTHER" id="PTHR31435">
    <property type="entry name" value="PROTEIN NATD1"/>
    <property type="match status" value="1"/>
</dbReference>
<proteinExistence type="predicted"/>
<dbReference type="PROSITE" id="PS51729">
    <property type="entry name" value="GNAT_YJDJ"/>
    <property type="match status" value="1"/>
</dbReference>
<dbReference type="EMBL" id="RKHO01000001">
    <property type="protein sequence ID" value="ROR92938.1"/>
    <property type="molecule type" value="Genomic_DNA"/>
</dbReference>
<evidence type="ECO:0000259" key="1">
    <source>
        <dbReference type="PROSITE" id="PS51186"/>
    </source>
</evidence>
<organism evidence="3 4">
    <name type="scientific">Nocardioides aurantiacus</name>
    <dbReference type="NCBI Taxonomy" id="86796"/>
    <lineage>
        <taxon>Bacteria</taxon>
        <taxon>Bacillati</taxon>
        <taxon>Actinomycetota</taxon>
        <taxon>Actinomycetes</taxon>
        <taxon>Propionibacteriales</taxon>
        <taxon>Nocardioidaceae</taxon>
        <taxon>Nocardioides</taxon>
    </lineage>
</organism>
<protein>
    <submittedName>
        <fullName evidence="3">Uncharacterized protein</fullName>
    </submittedName>
</protein>
<dbReference type="InterPro" id="IPR045057">
    <property type="entry name" value="Gcn5-rel_NAT"/>
</dbReference>
<gene>
    <name evidence="3" type="ORF">EDD33_3841</name>
</gene>
<dbReference type="Pfam" id="PF14542">
    <property type="entry name" value="Acetyltransf_CG"/>
    <property type="match status" value="1"/>
</dbReference>
<dbReference type="RefSeq" id="WP_123392646.1">
    <property type="nucleotide sequence ID" value="NZ_RKHO01000001.1"/>
</dbReference>
<dbReference type="InterPro" id="IPR016181">
    <property type="entry name" value="Acyl_CoA_acyltransferase"/>
</dbReference>
<feature type="domain" description="N-acetyltransferase" evidence="1">
    <location>
        <begin position="1"/>
        <end position="94"/>
    </location>
</feature>